<evidence type="ECO:0000313" key="3">
    <source>
        <dbReference type="Proteomes" id="UP001043456"/>
    </source>
</evidence>
<dbReference type="AlphaFoldDB" id="A0A9P3EXN5"/>
<sequence length="119" mass="12888">MEIVWIALIISCVSLGVSVARLLPVKEWLHYWFLRLWPPSDQNDVRRPADLESGGAGRTDASGGSDLPAPDPSDQRDTQLQAPPGLVGRDETPDPWAPSNSDGGRADRRASEGSLARTD</sequence>
<evidence type="ECO:0000313" key="2">
    <source>
        <dbReference type="EMBL" id="GIJ92184.1"/>
    </source>
</evidence>
<proteinExistence type="predicted"/>
<dbReference type="OrthoDB" id="4505251at2759"/>
<dbReference type="Proteomes" id="UP001043456">
    <property type="component" value="Unassembled WGS sequence"/>
</dbReference>
<protein>
    <submittedName>
        <fullName evidence="2">Uncharacterized protein</fullName>
    </submittedName>
</protein>
<keyword evidence="3" id="KW-1185">Reference proteome</keyword>
<organism evidence="2 3">
    <name type="scientific">Aspergillus pseudoviridinutans</name>
    <dbReference type="NCBI Taxonomy" id="1517512"/>
    <lineage>
        <taxon>Eukaryota</taxon>
        <taxon>Fungi</taxon>
        <taxon>Dikarya</taxon>
        <taxon>Ascomycota</taxon>
        <taxon>Pezizomycotina</taxon>
        <taxon>Eurotiomycetes</taxon>
        <taxon>Eurotiomycetidae</taxon>
        <taxon>Eurotiales</taxon>
        <taxon>Aspergillaceae</taxon>
        <taxon>Aspergillus</taxon>
        <taxon>Aspergillus subgen. Fumigati</taxon>
    </lineage>
</organism>
<feature type="region of interest" description="Disordered" evidence="1">
    <location>
        <begin position="39"/>
        <end position="119"/>
    </location>
</feature>
<dbReference type="EMBL" id="BHVY01000009">
    <property type="protein sequence ID" value="GIJ92184.1"/>
    <property type="molecule type" value="Genomic_DNA"/>
</dbReference>
<dbReference type="RefSeq" id="XP_043162930.1">
    <property type="nucleotide sequence ID" value="XM_043306995.1"/>
</dbReference>
<evidence type="ECO:0000256" key="1">
    <source>
        <dbReference type="SAM" id="MobiDB-lite"/>
    </source>
</evidence>
<gene>
    <name evidence="2" type="ORF">Asppvi_011160</name>
</gene>
<dbReference type="GeneID" id="67009769"/>
<accession>A0A9P3EXN5</accession>
<reference evidence="2 3" key="1">
    <citation type="submission" date="2018-10" db="EMBL/GenBank/DDBJ databases">
        <title>Pan-genome distribution and transcriptional activeness of fungal secondary metabolism genes in Aspergillus section Fumigati.</title>
        <authorList>
            <person name="Takahashi H."/>
            <person name="Umemura M."/>
            <person name="Ninomiya A."/>
            <person name="Kusuya Y."/>
            <person name="Urayama S."/>
            <person name="Shimizu M."/>
            <person name="Watanabe A."/>
            <person name="Kamei K."/>
            <person name="Yaguchi T."/>
            <person name="Hagiwara D."/>
        </authorList>
    </citation>
    <scope>NUCLEOTIDE SEQUENCE [LARGE SCALE GENOMIC DNA]</scope>
    <source>
        <strain evidence="2 3">IFM 55266</strain>
    </source>
</reference>
<comment type="caution">
    <text evidence="2">The sequence shown here is derived from an EMBL/GenBank/DDBJ whole genome shotgun (WGS) entry which is preliminary data.</text>
</comment>
<name>A0A9P3EXN5_9EURO</name>